<feature type="signal peptide" evidence="2">
    <location>
        <begin position="1"/>
        <end position="21"/>
    </location>
</feature>
<organism evidence="3 4">
    <name type="scientific">Anaeramoeba flamelloides</name>
    <dbReference type="NCBI Taxonomy" id="1746091"/>
    <lineage>
        <taxon>Eukaryota</taxon>
        <taxon>Metamonada</taxon>
        <taxon>Anaeramoebidae</taxon>
        <taxon>Anaeramoeba</taxon>
    </lineage>
</organism>
<reference evidence="3" key="1">
    <citation type="submission" date="2022-08" db="EMBL/GenBank/DDBJ databases">
        <title>Novel sulphate-reducing endosymbionts in the free-living metamonad Anaeramoeba.</title>
        <authorList>
            <person name="Jerlstrom-Hultqvist J."/>
            <person name="Cepicka I."/>
            <person name="Gallot-Lavallee L."/>
            <person name="Salas-Leiva D."/>
            <person name="Curtis B.A."/>
            <person name="Zahonova K."/>
            <person name="Pipaliya S."/>
            <person name="Dacks J."/>
            <person name="Roger A.J."/>
        </authorList>
    </citation>
    <scope>NUCLEOTIDE SEQUENCE</scope>
    <source>
        <strain evidence="3">Busselton2</strain>
    </source>
</reference>
<dbReference type="InterPro" id="IPR051616">
    <property type="entry name" value="Cul2-RING_E3_ligase_SR"/>
</dbReference>
<name>A0AAV8A966_9EUKA</name>
<evidence type="ECO:0000256" key="2">
    <source>
        <dbReference type="SAM" id="SignalP"/>
    </source>
</evidence>
<feature type="chain" id="PRO_5043395359" evidence="2">
    <location>
        <begin position="22"/>
        <end position="178"/>
    </location>
</feature>
<protein>
    <submittedName>
        <fullName evidence="3">Uncharacterized protein</fullName>
    </submittedName>
</protein>
<dbReference type="Proteomes" id="UP001146793">
    <property type="component" value="Unassembled WGS sequence"/>
</dbReference>
<feature type="repeat" description="ANK" evidence="1">
    <location>
        <begin position="69"/>
        <end position="101"/>
    </location>
</feature>
<dbReference type="PANTHER" id="PTHR46224">
    <property type="entry name" value="ANKYRIN REPEAT FAMILY PROTEIN"/>
    <property type="match status" value="1"/>
</dbReference>
<evidence type="ECO:0000256" key="1">
    <source>
        <dbReference type="PROSITE-ProRule" id="PRU00023"/>
    </source>
</evidence>
<dbReference type="InterPro" id="IPR002110">
    <property type="entry name" value="Ankyrin_rpt"/>
</dbReference>
<accession>A0AAV8A966</accession>
<proteinExistence type="predicted"/>
<gene>
    <name evidence="3" type="ORF">M0812_05493</name>
</gene>
<dbReference type="Gene3D" id="1.25.40.20">
    <property type="entry name" value="Ankyrin repeat-containing domain"/>
    <property type="match status" value="2"/>
</dbReference>
<keyword evidence="1" id="KW-0040">ANK repeat</keyword>
<dbReference type="InterPro" id="IPR036770">
    <property type="entry name" value="Ankyrin_rpt-contain_sf"/>
</dbReference>
<dbReference type="SUPFAM" id="SSF48403">
    <property type="entry name" value="Ankyrin repeat"/>
    <property type="match status" value="1"/>
</dbReference>
<sequence>MKKNFLFSVLLLILIIKLVSTSKEPEFIQAVIKNDLDTVKYLLASEGTLDVNTRYLGLTALHYASGYGHGEIALHKAAEGGHVYVARTLLSAGSFLDVRSGQMGNSPLVNAVWYKMDQIAEYLHSENALMYLSGKAKGATAWGMLNSTRGAHDRQQQNEWMDTHMLPKFQSHQSVLDS</sequence>
<dbReference type="PROSITE" id="PS50088">
    <property type="entry name" value="ANK_REPEAT"/>
    <property type="match status" value="1"/>
</dbReference>
<dbReference type="EMBL" id="JANTQA010000012">
    <property type="protein sequence ID" value="KAJ3449347.1"/>
    <property type="molecule type" value="Genomic_DNA"/>
</dbReference>
<keyword evidence="2" id="KW-0732">Signal</keyword>
<dbReference type="SMART" id="SM00248">
    <property type="entry name" value="ANK"/>
    <property type="match status" value="3"/>
</dbReference>
<dbReference type="Pfam" id="PF13637">
    <property type="entry name" value="Ank_4"/>
    <property type="match status" value="1"/>
</dbReference>
<dbReference type="PANTHER" id="PTHR46224:SF64">
    <property type="entry name" value="IQ MOTIF AND ANKYRIN REPEAT DOMAIN-CONTAINING PROTEIN 1"/>
    <property type="match status" value="1"/>
</dbReference>
<comment type="caution">
    <text evidence="3">The sequence shown here is derived from an EMBL/GenBank/DDBJ whole genome shotgun (WGS) entry which is preliminary data.</text>
</comment>
<evidence type="ECO:0000313" key="4">
    <source>
        <dbReference type="Proteomes" id="UP001146793"/>
    </source>
</evidence>
<dbReference type="AlphaFoldDB" id="A0AAV8A966"/>
<dbReference type="PROSITE" id="PS50297">
    <property type="entry name" value="ANK_REP_REGION"/>
    <property type="match status" value="1"/>
</dbReference>
<evidence type="ECO:0000313" key="3">
    <source>
        <dbReference type="EMBL" id="KAJ3449347.1"/>
    </source>
</evidence>